<dbReference type="InterPro" id="IPR036291">
    <property type="entry name" value="NAD(P)-bd_dom_sf"/>
</dbReference>
<evidence type="ECO:0000313" key="3">
    <source>
        <dbReference type="EMBL" id="KTD20009.1"/>
    </source>
</evidence>
<dbReference type="EC" id="1.6.5.5" evidence="3"/>
<evidence type="ECO:0000313" key="4">
    <source>
        <dbReference type="Proteomes" id="UP000054761"/>
    </source>
</evidence>
<dbReference type="InterPro" id="IPR052733">
    <property type="entry name" value="Chloroplast_QOR"/>
</dbReference>
<accession>A0A0W0VJN0</accession>
<dbReference type="EMBL" id="LNYH01000108">
    <property type="protein sequence ID" value="KTD20009.1"/>
    <property type="molecule type" value="Genomic_DNA"/>
</dbReference>
<gene>
    <name evidence="3" type="primary">qor</name>
    <name evidence="3" type="ORF">Lisr_1859</name>
</gene>
<keyword evidence="4" id="KW-1185">Reference proteome</keyword>
<protein>
    <submittedName>
        <fullName evidence="3">Quinone oxidoreductase (NADPH:quinone reductase)</fullName>
        <ecNumber evidence="3">1.6.5.5</ecNumber>
    </submittedName>
</protein>
<dbReference type="InterPro" id="IPR013154">
    <property type="entry name" value="ADH-like_N"/>
</dbReference>
<keyword evidence="1" id="KW-0812">Transmembrane</keyword>
<organism evidence="3 4">
    <name type="scientific">Legionella israelensis</name>
    <dbReference type="NCBI Taxonomy" id="454"/>
    <lineage>
        <taxon>Bacteria</taxon>
        <taxon>Pseudomonadati</taxon>
        <taxon>Pseudomonadota</taxon>
        <taxon>Gammaproteobacteria</taxon>
        <taxon>Legionellales</taxon>
        <taxon>Legionellaceae</taxon>
        <taxon>Legionella</taxon>
    </lineage>
</organism>
<evidence type="ECO:0000256" key="1">
    <source>
        <dbReference type="SAM" id="Phobius"/>
    </source>
</evidence>
<dbReference type="InterPro" id="IPR020843">
    <property type="entry name" value="ER"/>
</dbReference>
<dbReference type="Proteomes" id="UP000054761">
    <property type="component" value="Unassembled WGS sequence"/>
</dbReference>
<keyword evidence="1" id="KW-0472">Membrane</keyword>
<proteinExistence type="predicted"/>
<evidence type="ECO:0000259" key="2">
    <source>
        <dbReference type="SMART" id="SM00829"/>
    </source>
</evidence>
<dbReference type="Gene3D" id="3.90.180.10">
    <property type="entry name" value="Medium-chain alcohol dehydrogenases, catalytic domain"/>
    <property type="match status" value="1"/>
</dbReference>
<dbReference type="PANTHER" id="PTHR44013:SF1">
    <property type="entry name" value="ZINC-TYPE ALCOHOL DEHYDROGENASE-LIKE PROTEIN C16A3.02C"/>
    <property type="match status" value="1"/>
</dbReference>
<dbReference type="Pfam" id="PF13602">
    <property type="entry name" value="ADH_zinc_N_2"/>
    <property type="match status" value="1"/>
</dbReference>
<dbReference type="STRING" id="454.Lisr_1859"/>
<dbReference type="Pfam" id="PF08240">
    <property type="entry name" value="ADH_N"/>
    <property type="match status" value="1"/>
</dbReference>
<comment type="caution">
    <text evidence="3">The sequence shown here is derived from an EMBL/GenBank/DDBJ whole genome shotgun (WGS) entry which is preliminary data.</text>
</comment>
<dbReference type="SUPFAM" id="SSF51735">
    <property type="entry name" value="NAD(P)-binding Rossmann-fold domains"/>
    <property type="match status" value="1"/>
</dbReference>
<feature type="transmembrane region" description="Helical" evidence="1">
    <location>
        <begin position="226"/>
        <end position="247"/>
    </location>
</feature>
<dbReference type="PATRIC" id="fig|454.4.peg.2023"/>
<dbReference type="CDD" id="cd08267">
    <property type="entry name" value="MDR1"/>
    <property type="match status" value="1"/>
</dbReference>
<dbReference type="InterPro" id="IPR011032">
    <property type="entry name" value="GroES-like_sf"/>
</dbReference>
<dbReference type="Gene3D" id="3.40.50.720">
    <property type="entry name" value="NAD(P)-binding Rossmann-like Domain"/>
    <property type="match status" value="1"/>
</dbReference>
<name>A0A0W0VJN0_9GAMM</name>
<dbReference type="AlphaFoldDB" id="A0A0W0VJN0"/>
<sequence length="313" mass="34257">MKAITVDSYGGTNQLVLKDVPDPMVADDDVLIRIKACSVNPIDWKIRSGSMRWVYPVKLPVILGFDFAGEVQSVGKNVQKLKPGDQVYGCSNKKSGGTYAELIALKENDVSKMPTSMTFEEAASVPLSALTALQGLRDKGALKAKQRALIIGASGGVGMFAVQIAKGFGAHVTGVCSTPNVPFVQNLGADEVVDYKKQDVFVEEQKYDLIYDCVAAHSYQKAKKHLTAHGTYVTTLPSLFLVFYLFLSRFTSQKAKIIFMQANKADLDFITKLIEDNKLKTHIDSIYPIEKIAEAHQKSETHHATGKIVVSIP</sequence>
<keyword evidence="3" id="KW-0560">Oxidoreductase</keyword>
<keyword evidence="1" id="KW-1133">Transmembrane helix</keyword>
<dbReference type="PANTHER" id="PTHR44013">
    <property type="entry name" value="ZINC-TYPE ALCOHOL DEHYDROGENASE-LIKE PROTEIN C16A3.02C"/>
    <property type="match status" value="1"/>
</dbReference>
<dbReference type="SUPFAM" id="SSF50129">
    <property type="entry name" value="GroES-like"/>
    <property type="match status" value="1"/>
</dbReference>
<dbReference type="OrthoDB" id="9785812at2"/>
<feature type="domain" description="Enoyl reductase (ER)" evidence="2">
    <location>
        <begin position="10"/>
        <end position="310"/>
    </location>
</feature>
<dbReference type="SMART" id="SM00829">
    <property type="entry name" value="PKS_ER"/>
    <property type="match status" value="1"/>
</dbReference>
<reference evidence="3 4" key="1">
    <citation type="submission" date="2015-11" db="EMBL/GenBank/DDBJ databases">
        <title>Genomic analysis of 38 Legionella species identifies large and diverse effector repertoires.</title>
        <authorList>
            <person name="Burstein D."/>
            <person name="Amaro F."/>
            <person name="Zusman T."/>
            <person name="Lifshitz Z."/>
            <person name="Cohen O."/>
            <person name="Gilbert J.A."/>
            <person name="Pupko T."/>
            <person name="Shuman H.A."/>
            <person name="Segal G."/>
        </authorList>
    </citation>
    <scope>NUCLEOTIDE SEQUENCE [LARGE SCALE GENOMIC DNA]</scope>
    <source>
        <strain evidence="3 4">Bercovier 4</strain>
    </source>
</reference>
<dbReference type="GO" id="GO:0003960">
    <property type="term" value="F:quinone reductase (NADPH) activity"/>
    <property type="evidence" value="ECO:0007669"/>
    <property type="project" value="UniProtKB-EC"/>
</dbReference>
<dbReference type="RefSeq" id="WP_058502187.1">
    <property type="nucleotide sequence ID" value="NZ_CAAAJA010000060.1"/>
</dbReference>